<evidence type="ECO:0000313" key="3">
    <source>
        <dbReference type="Proteomes" id="UP001144372"/>
    </source>
</evidence>
<dbReference type="SUPFAM" id="SSF53300">
    <property type="entry name" value="vWA-like"/>
    <property type="match status" value="1"/>
</dbReference>
<organism evidence="2 3">
    <name type="scientific">Desulforhabdus amnigena</name>
    <dbReference type="NCBI Taxonomy" id="40218"/>
    <lineage>
        <taxon>Bacteria</taxon>
        <taxon>Pseudomonadati</taxon>
        <taxon>Thermodesulfobacteriota</taxon>
        <taxon>Syntrophobacteria</taxon>
        <taxon>Syntrophobacterales</taxon>
        <taxon>Syntrophobacteraceae</taxon>
        <taxon>Desulforhabdus</taxon>
    </lineage>
</organism>
<comment type="caution">
    <text evidence="2">The sequence shown here is derived from an EMBL/GenBank/DDBJ whole genome shotgun (WGS) entry which is preliminary data.</text>
</comment>
<evidence type="ECO:0000313" key="2">
    <source>
        <dbReference type="EMBL" id="GLI35704.1"/>
    </source>
</evidence>
<dbReference type="AlphaFoldDB" id="A0A9W6FVL1"/>
<accession>A0A9W6FVL1</accession>
<dbReference type="Proteomes" id="UP001144372">
    <property type="component" value="Unassembled WGS sequence"/>
</dbReference>
<dbReference type="Gene3D" id="3.40.50.410">
    <property type="entry name" value="von Willebrand factor, type A domain"/>
    <property type="match status" value="1"/>
</dbReference>
<sequence length="291" mass="33512">MIPRELAQKIRYLQIYTSKAVNDVLAGQYESVFKGRGMEFEEVREYTPGDDIRAIDWNVTARTGKPFIKHFREERELTVIFLVDLSASGNFGSTRQLKNEVAAEICALLAFAAIKNNDKVGLIVFTDQVEMFIPPNKGTRHVLRVIREILSFKPKRGRTDIAQVLDYLGRVLTKRAVVFLISDFQAKGFERSLRVIGRRHDVIAVTVSDPREVQLPDVGLIELEDAETGETVLLDTGSSHVRKEYERLNEEGLSRLHELFRSTRIDEIRIQTGKKYTLDLVRFFKNRERRK</sequence>
<gene>
    <name evidence="2" type="ORF">DAMNIGENAA_31370</name>
</gene>
<keyword evidence="3" id="KW-1185">Reference proteome</keyword>
<dbReference type="InterPro" id="IPR002035">
    <property type="entry name" value="VWF_A"/>
</dbReference>
<dbReference type="InterPro" id="IPR036465">
    <property type="entry name" value="vWFA_dom_sf"/>
</dbReference>
<protein>
    <submittedName>
        <fullName evidence="2">DUF58 domain-containing protein</fullName>
    </submittedName>
</protein>
<proteinExistence type="predicted"/>
<evidence type="ECO:0000259" key="1">
    <source>
        <dbReference type="SMART" id="SM00327"/>
    </source>
</evidence>
<name>A0A9W6FVL1_9BACT</name>
<feature type="domain" description="VWFA" evidence="1">
    <location>
        <begin position="76"/>
        <end position="246"/>
    </location>
</feature>
<dbReference type="PANTHER" id="PTHR33608">
    <property type="entry name" value="BLL2464 PROTEIN"/>
    <property type="match status" value="1"/>
</dbReference>
<reference evidence="2" key="1">
    <citation type="submission" date="2022-12" db="EMBL/GenBank/DDBJ databases">
        <title>Reference genome sequencing for broad-spectrum identification of bacterial and archaeal isolates by mass spectrometry.</title>
        <authorList>
            <person name="Sekiguchi Y."/>
            <person name="Tourlousse D.M."/>
        </authorList>
    </citation>
    <scope>NUCLEOTIDE SEQUENCE</scope>
    <source>
        <strain evidence="2">ASRB1</strain>
    </source>
</reference>
<dbReference type="SMART" id="SM00327">
    <property type="entry name" value="VWA"/>
    <property type="match status" value="1"/>
</dbReference>
<dbReference type="EMBL" id="BSDR01000001">
    <property type="protein sequence ID" value="GLI35704.1"/>
    <property type="molecule type" value="Genomic_DNA"/>
</dbReference>
<dbReference type="InterPro" id="IPR002881">
    <property type="entry name" value="DUF58"/>
</dbReference>
<dbReference type="PANTHER" id="PTHR33608:SF6">
    <property type="entry name" value="BLL2464 PROTEIN"/>
    <property type="match status" value="1"/>
</dbReference>
<dbReference type="RefSeq" id="WP_281795713.1">
    <property type="nucleotide sequence ID" value="NZ_BSDR01000001.1"/>
</dbReference>
<dbReference type="Pfam" id="PF01882">
    <property type="entry name" value="DUF58"/>
    <property type="match status" value="1"/>
</dbReference>